<accession>A0A9J5Y5F7</accession>
<gene>
    <name evidence="1" type="ORF">H5410_036482</name>
</gene>
<evidence type="ECO:0000313" key="1">
    <source>
        <dbReference type="EMBL" id="KAG5595250.1"/>
    </source>
</evidence>
<name>A0A9J5Y5F7_SOLCO</name>
<keyword evidence="2" id="KW-1185">Reference proteome</keyword>
<organism evidence="1 2">
    <name type="scientific">Solanum commersonii</name>
    <name type="common">Commerson's wild potato</name>
    <name type="synonym">Commerson's nightshade</name>
    <dbReference type="NCBI Taxonomy" id="4109"/>
    <lineage>
        <taxon>Eukaryota</taxon>
        <taxon>Viridiplantae</taxon>
        <taxon>Streptophyta</taxon>
        <taxon>Embryophyta</taxon>
        <taxon>Tracheophyta</taxon>
        <taxon>Spermatophyta</taxon>
        <taxon>Magnoliopsida</taxon>
        <taxon>eudicotyledons</taxon>
        <taxon>Gunneridae</taxon>
        <taxon>Pentapetalae</taxon>
        <taxon>asterids</taxon>
        <taxon>lamiids</taxon>
        <taxon>Solanales</taxon>
        <taxon>Solanaceae</taxon>
        <taxon>Solanoideae</taxon>
        <taxon>Solaneae</taxon>
        <taxon>Solanum</taxon>
    </lineage>
</organism>
<comment type="caution">
    <text evidence="1">The sequence shown here is derived from an EMBL/GenBank/DDBJ whole genome shotgun (WGS) entry which is preliminary data.</text>
</comment>
<evidence type="ECO:0000313" key="2">
    <source>
        <dbReference type="Proteomes" id="UP000824120"/>
    </source>
</evidence>
<sequence>MRLGDSSSASSPMLWPRRPLTRFVHSRCGILAGCLEALKECVRRLYTQAYHFGARFQTR</sequence>
<dbReference type="Proteomes" id="UP000824120">
    <property type="component" value="Chromosome 7"/>
</dbReference>
<dbReference type="EMBL" id="JACXVP010000007">
    <property type="protein sequence ID" value="KAG5595250.1"/>
    <property type="molecule type" value="Genomic_DNA"/>
</dbReference>
<reference evidence="1 2" key="1">
    <citation type="submission" date="2020-09" db="EMBL/GenBank/DDBJ databases">
        <title>De no assembly of potato wild relative species, Solanum commersonii.</title>
        <authorList>
            <person name="Cho K."/>
        </authorList>
    </citation>
    <scope>NUCLEOTIDE SEQUENCE [LARGE SCALE GENOMIC DNA]</scope>
    <source>
        <strain evidence="1">LZ3.2</strain>
        <tissue evidence="1">Leaf</tissue>
    </source>
</reference>
<protein>
    <submittedName>
        <fullName evidence="1">Uncharacterized protein</fullName>
    </submittedName>
</protein>
<proteinExistence type="predicted"/>
<dbReference type="AlphaFoldDB" id="A0A9J5Y5F7"/>